<dbReference type="InterPro" id="IPR014756">
    <property type="entry name" value="Ig_E-set"/>
</dbReference>
<dbReference type="STRING" id="1912961.BU204_02475"/>
<evidence type="ECO:0000256" key="1">
    <source>
        <dbReference type="ARBA" id="ARBA00011073"/>
    </source>
</evidence>
<proteinExistence type="inferred from homology"/>
<dbReference type="InterPro" id="IPR023828">
    <property type="entry name" value="Peptidase_S8_Ser-AS"/>
</dbReference>
<feature type="active site" description="Charge relay system" evidence="5 6">
    <location>
        <position position="252"/>
    </location>
</feature>
<dbReference type="PROSITE" id="PS00136">
    <property type="entry name" value="SUBTILASE_ASP"/>
    <property type="match status" value="1"/>
</dbReference>
<dbReference type="SUPFAM" id="SSF52743">
    <property type="entry name" value="Subtilisin-like"/>
    <property type="match status" value="1"/>
</dbReference>
<organism evidence="10 11">
    <name type="scientific">Actinophytocola xanthii</name>
    <dbReference type="NCBI Taxonomy" id="1912961"/>
    <lineage>
        <taxon>Bacteria</taxon>
        <taxon>Bacillati</taxon>
        <taxon>Actinomycetota</taxon>
        <taxon>Actinomycetes</taxon>
        <taxon>Pseudonocardiales</taxon>
        <taxon>Pseudonocardiaceae</taxon>
    </lineage>
</organism>
<dbReference type="PANTHER" id="PTHR43399">
    <property type="entry name" value="SUBTILISIN-RELATED"/>
    <property type="match status" value="1"/>
</dbReference>
<feature type="active site" description="Charge relay system" evidence="5 6">
    <location>
        <position position="220"/>
    </location>
</feature>
<dbReference type="InterPro" id="IPR051048">
    <property type="entry name" value="Peptidase_S8/S53_subtilisin"/>
</dbReference>
<keyword evidence="2 6" id="KW-0645">Protease</keyword>
<dbReference type="InterPro" id="IPR000209">
    <property type="entry name" value="Peptidase_S8/S53_dom"/>
</dbReference>
<dbReference type="InterPro" id="IPR023827">
    <property type="entry name" value="Peptidase_S8_Asp-AS"/>
</dbReference>
<evidence type="ECO:0000259" key="9">
    <source>
        <dbReference type="Pfam" id="PF00082"/>
    </source>
</evidence>
<keyword evidence="4 6" id="KW-0720">Serine protease</keyword>
<dbReference type="GO" id="GO:0006508">
    <property type="term" value="P:proteolysis"/>
    <property type="evidence" value="ECO:0007669"/>
    <property type="project" value="UniProtKB-KW"/>
</dbReference>
<dbReference type="PROSITE" id="PS00137">
    <property type="entry name" value="SUBTILASE_HIS"/>
    <property type="match status" value="1"/>
</dbReference>
<feature type="domain" description="Peptidase S8/S53" evidence="9">
    <location>
        <begin position="211"/>
        <end position="469"/>
    </location>
</feature>
<evidence type="ECO:0000313" key="10">
    <source>
        <dbReference type="EMBL" id="OLF19235.1"/>
    </source>
</evidence>
<evidence type="ECO:0000256" key="6">
    <source>
        <dbReference type="PROSITE-ProRule" id="PRU01240"/>
    </source>
</evidence>
<feature type="active site" description="Charge relay system" evidence="5 6">
    <location>
        <position position="430"/>
    </location>
</feature>
<dbReference type="GO" id="GO:0004252">
    <property type="term" value="F:serine-type endopeptidase activity"/>
    <property type="evidence" value="ECO:0007669"/>
    <property type="project" value="UniProtKB-UniRule"/>
</dbReference>
<evidence type="ECO:0000256" key="3">
    <source>
        <dbReference type="ARBA" id="ARBA00022801"/>
    </source>
</evidence>
<comment type="similarity">
    <text evidence="1 6 7">Belongs to the peptidase S8 family.</text>
</comment>
<dbReference type="InterPro" id="IPR015500">
    <property type="entry name" value="Peptidase_S8_subtilisin-rel"/>
</dbReference>
<evidence type="ECO:0000256" key="5">
    <source>
        <dbReference type="PIRSR" id="PIRSR615500-1"/>
    </source>
</evidence>
<dbReference type="InterPro" id="IPR022398">
    <property type="entry name" value="Peptidase_S8_His-AS"/>
</dbReference>
<sequence>MGSAVLAAALAFALFGPPGGTASQAAPDEGPVSASESWVTLVTGDRVAARTVGGRTSVRVEPALRGKPIPFQEFTRDGDTYLLPADAGRLVSSGLLDEELFNITGLLRQGYGDADTKTLPLLVQHTDGAAASRAAAPEGTTLRRSLPNLAMTALDERKTDATRFWNTLTADRQARRPAVRKVWLNGRMRASLDQSVRQIGAPTAWAAGLTGRDVRVAVLDTGIDTDHPDLAGKVEASKDFSGKGSVEDGDGHGTHVASTIAGSGAASEGRYKGVAPDARLAIGKVLGDDGSGGFDAILAGMTWAAAEADAKVVNMSLGGIPGSDGTDPVSQALNTLTREHGTLFVVATGNMARDGSVAAPAAADAALSVGSVSKQDVPSHFTSRGPRGGDGAVKPEIAAPGEGIVAARPDGVPDHGQPVGDAYQGMSGTSMASPHVAGAAAILAQRHPDWAPDRLKDALVSSAAAIDGAGPFAVGTGRVDLTRATTAPVVATGAVSTYLPWPNQGAQKKQTVTWRNAGTEPVTLDLRADVPDAPDGLLALSASRVTVPASGEASVELTATAGDKPGTYGGVLTASGGSVTTRTALSVRQEGPMYTLTVDAIDRNGKPAVSDAFSVSLLNLDTGDGIGIGAGPLRLPTGRYALRTVIETARPGQEPSYSMISHPELHLDRDLTQTFDARAGKRFSVEPDNPAANGGSLKISALAKISSCDCTSSSYLEVDPRFHETYAATVPGTSSANFAMAQQRTATEPALELTADDGQRFAVRVGWIQPSDDAENLTLPVAYGGGGTPEELGEIDAEGRLVVLEMPLGTSFDELGKRIANVKAAGGRLVLLSPLAETSAQVRSRAGVNFALPTLEGYVGGTTARFVAYARTDGATASYVNRPVTDLRYELGYGVERQVTAEQVFRPRTRDLAAVRTAYHESAPDRFASYLAGWEFFGRPVGSNYPKLVVTGQERVEYFTPGTWTLDWSAARRGYLTDTVTFAAGRRNRIVWNKAVVGPSLRGIGQPYPNEGPRPWVWRKDDVFDLALAMHGDGAGRPRLLSDFVFAEVSGSISLYRDGELVATVQNPGLARIPVPGEDGAYRLVTENTIAAEHWPLSTKVSAEWTFRSSSAADAKPLPLLTARFDPAVDLRNRAPGGKAFTFPAHVERADGEPTVRDLNVEVSYDDGQTWQRAATRSRDGHWTVTVRHPATGYASLRATATDTNGNTVRQTVVRAYQIGS</sequence>
<keyword evidence="8" id="KW-0732">Signal</keyword>
<reference evidence="10 11" key="1">
    <citation type="submission" date="2016-12" db="EMBL/GenBank/DDBJ databases">
        <title>The draft genome sequence of Actinophytocola sp. 11-183.</title>
        <authorList>
            <person name="Wang W."/>
            <person name="Yuan L."/>
        </authorList>
    </citation>
    <scope>NUCLEOTIDE SEQUENCE [LARGE SCALE GENOMIC DNA]</scope>
    <source>
        <strain evidence="10 11">11-183</strain>
    </source>
</reference>
<dbReference type="AlphaFoldDB" id="A0A1Q8CY13"/>
<dbReference type="PANTHER" id="PTHR43399:SF4">
    <property type="entry name" value="CELL WALL-ASSOCIATED PROTEASE"/>
    <property type="match status" value="1"/>
</dbReference>
<dbReference type="PROSITE" id="PS00138">
    <property type="entry name" value="SUBTILASE_SER"/>
    <property type="match status" value="1"/>
</dbReference>
<dbReference type="EMBL" id="MSIE01000002">
    <property type="protein sequence ID" value="OLF19235.1"/>
    <property type="molecule type" value="Genomic_DNA"/>
</dbReference>
<keyword evidence="3 6" id="KW-0378">Hydrolase</keyword>
<evidence type="ECO:0000256" key="2">
    <source>
        <dbReference type="ARBA" id="ARBA00022670"/>
    </source>
</evidence>
<dbReference type="Gene3D" id="3.40.50.200">
    <property type="entry name" value="Peptidase S8/S53 domain"/>
    <property type="match status" value="1"/>
</dbReference>
<dbReference type="InterPro" id="IPR036852">
    <property type="entry name" value="Peptidase_S8/S53_dom_sf"/>
</dbReference>
<feature type="chain" id="PRO_5038618011" description="Peptidase S8/S53 domain-containing protein" evidence="8">
    <location>
        <begin position="23"/>
        <end position="1221"/>
    </location>
</feature>
<evidence type="ECO:0000256" key="7">
    <source>
        <dbReference type="RuleBase" id="RU003355"/>
    </source>
</evidence>
<dbReference type="SUPFAM" id="SSF81296">
    <property type="entry name" value="E set domains"/>
    <property type="match status" value="1"/>
</dbReference>
<keyword evidence="11" id="KW-1185">Reference proteome</keyword>
<dbReference type="PROSITE" id="PS51892">
    <property type="entry name" value="SUBTILASE"/>
    <property type="match status" value="1"/>
</dbReference>
<name>A0A1Q8CY13_9PSEU</name>
<evidence type="ECO:0000313" key="11">
    <source>
        <dbReference type="Proteomes" id="UP000185596"/>
    </source>
</evidence>
<dbReference type="Gene3D" id="2.60.40.650">
    <property type="match status" value="1"/>
</dbReference>
<evidence type="ECO:0000256" key="4">
    <source>
        <dbReference type="ARBA" id="ARBA00022825"/>
    </source>
</evidence>
<protein>
    <recommendedName>
        <fullName evidence="9">Peptidase S8/S53 domain-containing protein</fullName>
    </recommendedName>
</protein>
<dbReference type="Proteomes" id="UP000185596">
    <property type="component" value="Unassembled WGS sequence"/>
</dbReference>
<dbReference type="PRINTS" id="PR00723">
    <property type="entry name" value="SUBTILISIN"/>
</dbReference>
<gene>
    <name evidence="10" type="ORF">BU204_02475</name>
</gene>
<accession>A0A1Q8CY13</accession>
<comment type="caution">
    <text evidence="10">The sequence shown here is derived from an EMBL/GenBank/DDBJ whole genome shotgun (WGS) entry which is preliminary data.</text>
</comment>
<dbReference type="Pfam" id="PF00082">
    <property type="entry name" value="Peptidase_S8"/>
    <property type="match status" value="1"/>
</dbReference>
<feature type="signal peptide" evidence="8">
    <location>
        <begin position="1"/>
        <end position="22"/>
    </location>
</feature>
<evidence type="ECO:0000256" key="8">
    <source>
        <dbReference type="SAM" id="SignalP"/>
    </source>
</evidence>